<evidence type="ECO:0000313" key="5">
    <source>
        <dbReference type="EMBL" id="MXO98502.1"/>
    </source>
</evidence>
<evidence type="ECO:0000313" key="6">
    <source>
        <dbReference type="Proteomes" id="UP000469430"/>
    </source>
</evidence>
<reference evidence="5 6" key="1">
    <citation type="submission" date="2019-12" db="EMBL/GenBank/DDBJ databases">
        <title>Genomic-based taxomic classification of the family Erythrobacteraceae.</title>
        <authorList>
            <person name="Xu L."/>
        </authorList>
    </citation>
    <scope>NUCLEOTIDE SEQUENCE [LARGE SCALE GENOMIC DNA]</scope>
    <source>
        <strain evidence="5 6">S36</strain>
    </source>
</reference>
<dbReference type="CDD" id="cd02440">
    <property type="entry name" value="AdoMet_MTases"/>
    <property type="match status" value="1"/>
</dbReference>
<dbReference type="SUPFAM" id="SSF53335">
    <property type="entry name" value="S-adenosyl-L-methionine-dependent methyltransferases"/>
    <property type="match status" value="1"/>
</dbReference>
<evidence type="ECO:0000259" key="4">
    <source>
        <dbReference type="Pfam" id="PF13649"/>
    </source>
</evidence>
<dbReference type="RefSeq" id="WP_161390137.1">
    <property type="nucleotide sequence ID" value="NZ_JBHSCP010000001.1"/>
</dbReference>
<keyword evidence="1 5" id="KW-0489">Methyltransferase</keyword>
<dbReference type="AlphaFoldDB" id="A0A6I4TRH7"/>
<dbReference type="Pfam" id="PF10119">
    <property type="entry name" value="MethyTransf_Reg"/>
    <property type="match status" value="1"/>
</dbReference>
<feature type="domain" description="Methyltransferase regulatory" evidence="3">
    <location>
        <begin position="215"/>
        <end position="298"/>
    </location>
</feature>
<dbReference type="Gene3D" id="3.40.50.150">
    <property type="entry name" value="Vaccinia Virus protein VP39"/>
    <property type="match status" value="1"/>
</dbReference>
<dbReference type="PANTHER" id="PTHR43861">
    <property type="entry name" value="TRANS-ACONITATE 2-METHYLTRANSFERASE-RELATED"/>
    <property type="match status" value="1"/>
</dbReference>
<dbReference type="GO" id="GO:0032259">
    <property type="term" value="P:methylation"/>
    <property type="evidence" value="ECO:0007669"/>
    <property type="project" value="UniProtKB-KW"/>
</dbReference>
<dbReference type="EMBL" id="WTYJ01000001">
    <property type="protein sequence ID" value="MXO98502.1"/>
    <property type="molecule type" value="Genomic_DNA"/>
</dbReference>
<feature type="domain" description="Methyltransferase" evidence="4">
    <location>
        <begin position="48"/>
        <end position="144"/>
    </location>
</feature>
<evidence type="ECO:0000256" key="2">
    <source>
        <dbReference type="ARBA" id="ARBA00022679"/>
    </source>
</evidence>
<evidence type="ECO:0000259" key="3">
    <source>
        <dbReference type="Pfam" id="PF10119"/>
    </source>
</evidence>
<comment type="caution">
    <text evidence="5">The sequence shown here is derived from an EMBL/GenBank/DDBJ whole genome shotgun (WGS) entry which is preliminary data.</text>
</comment>
<proteinExistence type="predicted"/>
<protein>
    <submittedName>
        <fullName evidence="5">Methyltransferase domain-containing protein</fullName>
    </submittedName>
</protein>
<sequence length="432" mass="46851">MNRTDGYTTDVTYPAFFYKEMQPLWLSSVGLLLGFTPLDVTRPFSLCELGCGTGTNLLVAAACHPQADFTGVDFNEAHLQAARAAADAAGLTNIRFVHSAFAEFSASDGRQYDVITSHGVWSWIAPQHRAGLLACVTAGLKPGGLFYLHYMSHPGSSSMIPLQNLLNVFAQQIPAPSDRQMAMALKLVRQLADQGLFVDQPELLRHLANLESRDPAHLAHEFLTDHWQPQHAVDLHQQIGTTGLSFLGSADVFNNIDPALSIPGNLQGLIRQTGVPVLAETLKDMARNTHQRMDLFQRDPHPLQREEWIQALLDMVITLLPRGHGGGPAVFATPIGDVEAPQDQIDALLHSLADGPQKVSQLVHLPAFAGNLGALLQMLQLLMMQERVHPVTPGAWSDTYHADALGQWFAAHGVPLMLFGECGTAVANAAGA</sequence>
<accession>A0A6I4TRH7</accession>
<dbReference type="InterPro" id="IPR018773">
    <property type="entry name" value="MeTrfase_reg_dom_prd"/>
</dbReference>
<dbReference type="OrthoDB" id="5298787at2"/>
<dbReference type="PANTHER" id="PTHR43861:SF1">
    <property type="entry name" value="TRANS-ACONITATE 2-METHYLTRANSFERASE"/>
    <property type="match status" value="1"/>
</dbReference>
<keyword evidence="6" id="KW-1185">Reference proteome</keyword>
<evidence type="ECO:0000256" key="1">
    <source>
        <dbReference type="ARBA" id="ARBA00022603"/>
    </source>
</evidence>
<dbReference type="InterPro" id="IPR041698">
    <property type="entry name" value="Methyltransf_25"/>
</dbReference>
<dbReference type="GO" id="GO:0008168">
    <property type="term" value="F:methyltransferase activity"/>
    <property type="evidence" value="ECO:0007669"/>
    <property type="project" value="UniProtKB-KW"/>
</dbReference>
<dbReference type="Proteomes" id="UP000469430">
    <property type="component" value="Unassembled WGS sequence"/>
</dbReference>
<keyword evidence="2 5" id="KW-0808">Transferase</keyword>
<name>A0A6I4TRH7_9SPHN</name>
<dbReference type="Pfam" id="PF13649">
    <property type="entry name" value="Methyltransf_25"/>
    <property type="match status" value="1"/>
</dbReference>
<gene>
    <name evidence="5" type="ORF">GRI97_05810</name>
</gene>
<organism evidence="5 6">
    <name type="scientific">Croceibacterium xixiisoli</name>
    <dbReference type="NCBI Taxonomy" id="1476466"/>
    <lineage>
        <taxon>Bacteria</taxon>
        <taxon>Pseudomonadati</taxon>
        <taxon>Pseudomonadota</taxon>
        <taxon>Alphaproteobacteria</taxon>
        <taxon>Sphingomonadales</taxon>
        <taxon>Erythrobacteraceae</taxon>
        <taxon>Croceibacterium</taxon>
    </lineage>
</organism>
<dbReference type="InterPro" id="IPR029063">
    <property type="entry name" value="SAM-dependent_MTases_sf"/>
</dbReference>